<feature type="transmembrane region" description="Helical" evidence="11">
    <location>
        <begin position="167"/>
        <end position="191"/>
    </location>
</feature>
<feature type="transmembrane region" description="Helical" evidence="11">
    <location>
        <begin position="20"/>
        <end position="42"/>
    </location>
</feature>
<evidence type="ECO:0000256" key="4">
    <source>
        <dbReference type="ARBA" id="ARBA00022553"/>
    </source>
</evidence>
<evidence type="ECO:0000256" key="3">
    <source>
        <dbReference type="ARBA" id="ARBA00012438"/>
    </source>
</evidence>
<dbReference type="AlphaFoldDB" id="A0A7W4FCE5"/>
<dbReference type="PRINTS" id="PR00344">
    <property type="entry name" value="BCTRLSENSOR"/>
</dbReference>
<dbReference type="CDD" id="cd00082">
    <property type="entry name" value="HisKA"/>
    <property type="match status" value="1"/>
</dbReference>
<dbReference type="SMART" id="SM00388">
    <property type="entry name" value="HisKA"/>
    <property type="match status" value="1"/>
</dbReference>
<evidence type="ECO:0000256" key="11">
    <source>
        <dbReference type="SAM" id="Phobius"/>
    </source>
</evidence>
<dbReference type="Pfam" id="PF02518">
    <property type="entry name" value="HATPase_c"/>
    <property type="match status" value="1"/>
</dbReference>
<evidence type="ECO:0000256" key="9">
    <source>
        <dbReference type="ARBA" id="ARBA00023012"/>
    </source>
</evidence>
<keyword evidence="5" id="KW-0808">Transferase</keyword>
<comment type="subcellular location">
    <subcellularLocation>
        <location evidence="2">Membrane</location>
    </subcellularLocation>
</comment>
<dbReference type="PANTHER" id="PTHR45436">
    <property type="entry name" value="SENSOR HISTIDINE KINASE YKOH"/>
    <property type="match status" value="1"/>
</dbReference>
<reference evidence="12 13" key="1">
    <citation type="submission" date="2020-04" db="EMBL/GenBank/DDBJ databases">
        <title>Description of novel Gluconacetobacter.</title>
        <authorList>
            <person name="Sombolestani A."/>
        </authorList>
    </citation>
    <scope>NUCLEOTIDE SEQUENCE [LARGE SCALE GENOMIC DNA]</scope>
    <source>
        <strain evidence="12 13">LMG 7603</strain>
    </source>
</reference>
<name>A0A7W4FCE5_GLUDI</name>
<organism evidence="12 13">
    <name type="scientific">Gluconacetobacter diazotrophicus</name>
    <name type="common">Acetobacter diazotrophicus</name>
    <dbReference type="NCBI Taxonomy" id="33996"/>
    <lineage>
        <taxon>Bacteria</taxon>
        <taxon>Pseudomonadati</taxon>
        <taxon>Pseudomonadota</taxon>
        <taxon>Alphaproteobacteria</taxon>
        <taxon>Acetobacterales</taxon>
        <taxon>Acetobacteraceae</taxon>
        <taxon>Gluconacetobacter</taxon>
    </lineage>
</organism>
<dbReference type="Gene3D" id="1.10.8.500">
    <property type="entry name" value="HAMP domain in histidine kinase"/>
    <property type="match status" value="1"/>
</dbReference>
<keyword evidence="7" id="KW-0418">Kinase</keyword>
<dbReference type="InterPro" id="IPR003594">
    <property type="entry name" value="HATPase_dom"/>
</dbReference>
<dbReference type="SMART" id="SM00304">
    <property type="entry name" value="HAMP"/>
    <property type="match status" value="1"/>
</dbReference>
<dbReference type="InterPro" id="IPR005467">
    <property type="entry name" value="His_kinase_dom"/>
</dbReference>
<evidence type="ECO:0000313" key="13">
    <source>
        <dbReference type="Proteomes" id="UP000550787"/>
    </source>
</evidence>
<sequence>MMSPAGRGRFRTLRRLTSSLSFRIVILFAGFLMLSGILVILLSGWRSQRSLEGQIRRAATTEQAEALSAAGTRDLEHLLPVVRDLVRHEPDFFYLLQDGSGHVMAGNMLNLRPVPGSRWLSRAHRRPFGEANGLVYGQGLVLVDGGYFFVGIDASPLRRLRHEFRIVVGWSLVGFAVLGVGGGLILSAIILGRIETIGAIARRIMNGDLSQRIPHQGANDEFDDLAHALNAMLERNERLIASLQQVSNDIAHDMRRPLSRLRQRLEAASVADHTPDAFRATIEDAVEDLDSALEIFSSLLRLSQIEAAISTGTVMPVAVGGLVREVVDLFRPVAEDRGQALAVRSLDSGPVSGTVMGDPVLLMQMLSNLVENAINHTPHGSHITVGATLSGDRIMLVVADDGAGIPPDSRERVFHRFVRLDDSRSVPGSGLGLSLVRAIVRLHGGTIALSDNRPGLRCTVILPHIASIDPTDGPTRLGDR</sequence>
<dbReference type="CDD" id="cd00075">
    <property type="entry name" value="HATPase"/>
    <property type="match status" value="1"/>
</dbReference>
<protein>
    <recommendedName>
        <fullName evidence="3">histidine kinase</fullName>
        <ecNumber evidence="3">2.7.13.3</ecNumber>
    </recommendedName>
</protein>
<dbReference type="CDD" id="cd06225">
    <property type="entry name" value="HAMP"/>
    <property type="match status" value="1"/>
</dbReference>
<evidence type="ECO:0000256" key="8">
    <source>
        <dbReference type="ARBA" id="ARBA00022989"/>
    </source>
</evidence>
<comment type="catalytic activity">
    <reaction evidence="1">
        <text>ATP + protein L-histidine = ADP + protein N-phospho-L-histidine.</text>
        <dbReference type="EC" id="2.7.13.3"/>
    </reaction>
</comment>
<dbReference type="EMBL" id="JABEQG010000002">
    <property type="protein sequence ID" value="MBB2155169.1"/>
    <property type="molecule type" value="Genomic_DNA"/>
</dbReference>
<dbReference type="Proteomes" id="UP000550787">
    <property type="component" value="Unassembled WGS sequence"/>
</dbReference>
<keyword evidence="4" id="KW-0597">Phosphoprotein</keyword>
<keyword evidence="9" id="KW-0902">Two-component regulatory system</keyword>
<dbReference type="SUPFAM" id="SSF55874">
    <property type="entry name" value="ATPase domain of HSP90 chaperone/DNA topoisomerase II/histidine kinase"/>
    <property type="match status" value="1"/>
</dbReference>
<dbReference type="InterPro" id="IPR003661">
    <property type="entry name" value="HisK_dim/P_dom"/>
</dbReference>
<evidence type="ECO:0000256" key="10">
    <source>
        <dbReference type="ARBA" id="ARBA00023136"/>
    </source>
</evidence>
<accession>A0A7W4FCE5</accession>
<dbReference type="EC" id="2.7.13.3" evidence="3"/>
<dbReference type="GO" id="GO:0000155">
    <property type="term" value="F:phosphorelay sensor kinase activity"/>
    <property type="evidence" value="ECO:0007669"/>
    <property type="project" value="InterPro"/>
</dbReference>
<dbReference type="SUPFAM" id="SSF158472">
    <property type="entry name" value="HAMP domain-like"/>
    <property type="match status" value="1"/>
</dbReference>
<proteinExistence type="predicted"/>
<dbReference type="PANTHER" id="PTHR45436:SF8">
    <property type="entry name" value="HISTIDINE KINASE"/>
    <property type="match status" value="1"/>
</dbReference>
<evidence type="ECO:0000256" key="1">
    <source>
        <dbReference type="ARBA" id="ARBA00000085"/>
    </source>
</evidence>
<gene>
    <name evidence="12" type="ORF">HLH33_02405</name>
</gene>
<dbReference type="PROSITE" id="PS50885">
    <property type="entry name" value="HAMP"/>
    <property type="match status" value="1"/>
</dbReference>
<keyword evidence="6 11" id="KW-0812">Transmembrane</keyword>
<evidence type="ECO:0000256" key="6">
    <source>
        <dbReference type="ARBA" id="ARBA00022692"/>
    </source>
</evidence>
<dbReference type="InterPro" id="IPR036097">
    <property type="entry name" value="HisK_dim/P_sf"/>
</dbReference>
<dbReference type="Gene3D" id="3.30.565.10">
    <property type="entry name" value="Histidine kinase-like ATPase, C-terminal domain"/>
    <property type="match status" value="1"/>
</dbReference>
<dbReference type="InterPro" id="IPR003660">
    <property type="entry name" value="HAMP_dom"/>
</dbReference>
<dbReference type="InterPro" id="IPR004358">
    <property type="entry name" value="Sig_transdc_His_kin-like_C"/>
</dbReference>
<evidence type="ECO:0000313" key="12">
    <source>
        <dbReference type="EMBL" id="MBB2155169.1"/>
    </source>
</evidence>
<dbReference type="RefSeq" id="WP_012553718.1">
    <property type="nucleotide sequence ID" value="NZ_JABEQG010000002.1"/>
</dbReference>
<dbReference type="SMART" id="SM00387">
    <property type="entry name" value="HATPase_c"/>
    <property type="match status" value="1"/>
</dbReference>
<evidence type="ECO:0000256" key="2">
    <source>
        <dbReference type="ARBA" id="ARBA00004370"/>
    </source>
</evidence>
<comment type="caution">
    <text evidence="12">The sequence shown here is derived from an EMBL/GenBank/DDBJ whole genome shotgun (WGS) entry which is preliminary data.</text>
</comment>
<dbReference type="Pfam" id="PF00512">
    <property type="entry name" value="HisKA"/>
    <property type="match status" value="1"/>
</dbReference>
<evidence type="ECO:0000256" key="5">
    <source>
        <dbReference type="ARBA" id="ARBA00022679"/>
    </source>
</evidence>
<keyword evidence="10 11" id="KW-0472">Membrane</keyword>
<keyword evidence="8 11" id="KW-1133">Transmembrane helix</keyword>
<evidence type="ECO:0000256" key="7">
    <source>
        <dbReference type="ARBA" id="ARBA00022777"/>
    </source>
</evidence>
<dbReference type="PROSITE" id="PS50109">
    <property type="entry name" value="HIS_KIN"/>
    <property type="match status" value="1"/>
</dbReference>
<dbReference type="Gene3D" id="1.10.287.130">
    <property type="match status" value="1"/>
</dbReference>
<dbReference type="Pfam" id="PF00672">
    <property type="entry name" value="HAMP"/>
    <property type="match status" value="1"/>
</dbReference>
<dbReference type="SUPFAM" id="SSF47384">
    <property type="entry name" value="Homodimeric domain of signal transducing histidine kinase"/>
    <property type="match status" value="1"/>
</dbReference>
<dbReference type="InterPro" id="IPR036890">
    <property type="entry name" value="HATPase_C_sf"/>
</dbReference>
<dbReference type="InterPro" id="IPR050428">
    <property type="entry name" value="TCS_sensor_his_kinase"/>
</dbReference>
<dbReference type="GO" id="GO:0005886">
    <property type="term" value="C:plasma membrane"/>
    <property type="evidence" value="ECO:0007669"/>
    <property type="project" value="TreeGrafter"/>
</dbReference>